<keyword evidence="1" id="KW-0328">Glycosyltransferase</keyword>
<dbReference type="Proteomes" id="UP000000490">
    <property type="component" value="Chromosome"/>
</dbReference>
<evidence type="ECO:0000256" key="1">
    <source>
        <dbReference type="ARBA" id="ARBA00022676"/>
    </source>
</evidence>
<sequence length="326" mass="38413">MHSHLVSIIIPIYNTEEYLVRCLESVINQTYQNLEIILVNDGSTDDSLSICKKYKLTDKRVILLDKQNSGQAFARNSALDIVKGDYVTFIDSDDWVSLDYIEALYSNLKKYDADISISATMLCNSKDIFVSDYDNVDIFDNNYQVIKAFLTRRLSSMTCGSLIKSQIINDLRFRHFIAYEDLDFFYKIYAKAQVVVKSYKVRYFYYQRNDSVMGNNRLNFSDEHLACLKKISADYEIYFVKNHPMFGGDIYMYILGHIINNYMKELTGKNELSKGILKLYRKLYTNCRNSNYDLMLRYRVFFLFPRLATWSYLLVKKIFKNSEIRK</sequence>
<proteinExistence type="predicted"/>
<evidence type="ECO:0000256" key="2">
    <source>
        <dbReference type="ARBA" id="ARBA00022679"/>
    </source>
</evidence>
<dbReference type="InterPro" id="IPR001173">
    <property type="entry name" value="Glyco_trans_2-like"/>
</dbReference>
<reference evidence="4" key="1">
    <citation type="submission" date="2011-05" db="EMBL/GenBank/DDBJ databases">
        <authorList>
            <person name="Kuske C.R."/>
            <person name="Challacombe J.F."/>
            <person name="Siddaramappa S."/>
            <person name="Petersen J.M."/>
            <person name="Bruce D.C."/>
        </authorList>
    </citation>
    <scope>NUCLEOTIDE SEQUENCE</scope>
    <source>
        <strain evidence="4">TX077308</strain>
    </source>
</reference>
<evidence type="ECO:0000313" key="5">
    <source>
        <dbReference type="Proteomes" id="UP000000490"/>
    </source>
</evidence>
<dbReference type="CDD" id="cd00761">
    <property type="entry name" value="Glyco_tranf_GTA_type"/>
    <property type="match status" value="1"/>
</dbReference>
<evidence type="ECO:0000313" key="4">
    <source>
        <dbReference type="EMBL" id="AEI36043.1"/>
    </source>
</evidence>
<organism evidence="4 5">
    <name type="scientific">Francisella salina</name>
    <dbReference type="NCBI Taxonomy" id="573569"/>
    <lineage>
        <taxon>Bacteria</taxon>
        <taxon>Pseudomonadati</taxon>
        <taxon>Pseudomonadota</taxon>
        <taxon>Gammaproteobacteria</taxon>
        <taxon>Thiotrichales</taxon>
        <taxon>Francisellaceae</taxon>
        <taxon>Francisella</taxon>
    </lineage>
</organism>
<keyword evidence="5" id="KW-1185">Reference proteome</keyword>
<dbReference type="PANTHER" id="PTHR22916">
    <property type="entry name" value="GLYCOSYLTRANSFERASE"/>
    <property type="match status" value="1"/>
</dbReference>
<protein>
    <submittedName>
        <fullName evidence="4">Beta-1,3-glucosyltransferase</fullName>
    </submittedName>
</protein>
<dbReference type="EMBL" id="CP002872">
    <property type="protein sequence ID" value="AEI36043.1"/>
    <property type="molecule type" value="Genomic_DNA"/>
</dbReference>
<feature type="domain" description="Glycosyltransferase 2-like" evidence="3">
    <location>
        <begin position="7"/>
        <end position="135"/>
    </location>
</feature>
<dbReference type="Pfam" id="PF00535">
    <property type="entry name" value="Glycos_transf_2"/>
    <property type="match status" value="1"/>
</dbReference>
<accession>A0ABM5MA09</accession>
<dbReference type="PANTHER" id="PTHR22916:SF51">
    <property type="entry name" value="GLYCOSYLTRANSFERASE EPSH-RELATED"/>
    <property type="match status" value="1"/>
</dbReference>
<evidence type="ECO:0000259" key="3">
    <source>
        <dbReference type="Pfam" id="PF00535"/>
    </source>
</evidence>
<dbReference type="RefSeq" id="WP_013922878.1">
    <property type="nucleotide sequence ID" value="NC_015696.1"/>
</dbReference>
<dbReference type="SUPFAM" id="SSF53448">
    <property type="entry name" value="Nucleotide-diphospho-sugar transferases"/>
    <property type="match status" value="1"/>
</dbReference>
<name>A0ABM5MA09_FRAST</name>
<dbReference type="Gene3D" id="3.90.550.10">
    <property type="entry name" value="Spore Coat Polysaccharide Biosynthesis Protein SpsA, Chain A"/>
    <property type="match status" value="1"/>
</dbReference>
<keyword evidence="2" id="KW-0808">Transferase</keyword>
<dbReference type="InterPro" id="IPR029044">
    <property type="entry name" value="Nucleotide-diphossugar_trans"/>
</dbReference>
<gene>
    <name evidence="4" type="ordered locus">F7308_1117</name>
</gene>